<keyword evidence="1" id="KW-0812">Transmembrane</keyword>
<sequence length="151" mass="16871">MQCVLATISIMFILLFLNYFVYTTIIASLGATTFIVFTMPKTHSAKGKNILGGYTLGIIFGIIFHLLSIFLIEIIETINLNTLYMITGALSVGATMFVMTITNTEHPPAVGMALSLILTPWDFKTLFFVYLCIILMIIVKKSLENYLIDLQ</sequence>
<proteinExistence type="predicted"/>
<feature type="transmembrane region" description="Helical" evidence="1">
    <location>
        <begin position="12"/>
        <end position="39"/>
    </location>
</feature>
<feature type="transmembrane region" description="Helical" evidence="1">
    <location>
        <begin position="121"/>
        <end position="139"/>
    </location>
</feature>
<reference evidence="3 4" key="1">
    <citation type="submission" date="2018-08" db="EMBL/GenBank/DDBJ databases">
        <title>Murine metabolic-syndrome-specific gut microbial biobank.</title>
        <authorList>
            <person name="Liu C."/>
        </authorList>
    </citation>
    <scope>NUCLEOTIDE SEQUENCE [LARGE SCALE GENOMIC DNA]</scope>
    <source>
        <strain evidence="3 4">583</strain>
    </source>
</reference>
<dbReference type="AlphaFoldDB" id="A0A845QVK7"/>
<gene>
    <name evidence="3" type="ORF">D3Z33_08785</name>
</gene>
<evidence type="ECO:0000256" key="1">
    <source>
        <dbReference type="SAM" id="Phobius"/>
    </source>
</evidence>
<dbReference type="Pfam" id="PF04982">
    <property type="entry name" value="TM_HPP"/>
    <property type="match status" value="1"/>
</dbReference>
<keyword evidence="1" id="KW-1133">Transmembrane helix</keyword>
<evidence type="ECO:0000313" key="3">
    <source>
        <dbReference type="EMBL" id="NBI06947.1"/>
    </source>
</evidence>
<feature type="domain" description="HPP transmembrane region" evidence="2">
    <location>
        <begin position="3"/>
        <end position="138"/>
    </location>
</feature>
<evidence type="ECO:0000259" key="2">
    <source>
        <dbReference type="Pfam" id="PF04982"/>
    </source>
</evidence>
<evidence type="ECO:0000313" key="4">
    <source>
        <dbReference type="Proteomes" id="UP000467132"/>
    </source>
</evidence>
<comment type="caution">
    <text evidence="3">The sequence shown here is derived from an EMBL/GenBank/DDBJ whole genome shotgun (WGS) entry which is preliminary data.</text>
</comment>
<dbReference type="PANTHER" id="PTHR33741">
    <property type="entry name" value="TRANSMEMBRANE PROTEIN DDB_G0269096-RELATED"/>
    <property type="match status" value="1"/>
</dbReference>
<dbReference type="OrthoDB" id="9811720at2"/>
<dbReference type="InterPro" id="IPR058581">
    <property type="entry name" value="TM_HPP"/>
</dbReference>
<feature type="transmembrane region" description="Helical" evidence="1">
    <location>
        <begin position="51"/>
        <end position="71"/>
    </location>
</feature>
<dbReference type="EMBL" id="QXXA01000009">
    <property type="protein sequence ID" value="NBI06947.1"/>
    <property type="molecule type" value="Genomic_DNA"/>
</dbReference>
<accession>A0A845QVK7</accession>
<keyword evidence="1" id="KW-0472">Membrane</keyword>
<organism evidence="3 4">
    <name type="scientific">Senegalia massiliensis</name>
    <dbReference type="NCBI Taxonomy" id="1720316"/>
    <lineage>
        <taxon>Bacteria</taxon>
        <taxon>Bacillati</taxon>
        <taxon>Bacillota</taxon>
        <taxon>Clostridia</taxon>
        <taxon>Eubacteriales</taxon>
        <taxon>Clostridiaceae</taxon>
        <taxon>Senegalia</taxon>
    </lineage>
</organism>
<dbReference type="InterPro" id="IPR007065">
    <property type="entry name" value="HPP"/>
</dbReference>
<keyword evidence="4" id="KW-1185">Reference proteome</keyword>
<name>A0A845QVK7_9CLOT</name>
<dbReference type="Proteomes" id="UP000467132">
    <property type="component" value="Unassembled WGS sequence"/>
</dbReference>
<protein>
    <submittedName>
        <fullName evidence="3">HPP family protein</fullName>
    </submittedName>
</protein>
<dbReference type="PANTHER" id="PTHR33741:SF5">
    <property type="entry name" value="TRANSMEMBRANE PROTEIN DDB_G0269096-RELATED"/>
    <property type="match status" value="1"/>
</dbReference>
<feature type="transmembrane region" description="Helical" evidence="1">
    <location>
        <begin position="83"/>
        <end position="101"/>
    </location>
</feature>